<dbReference type="InterPro" id="IPR027417">
    <property type="entry name" value="P-loop_NTPase"/>
</dbReference>
<keyword evidence="7" id="KW-0067">ATP-binding</keyword>
<dbReference type="GO" id="GO:0043139">
    <property type="term" value="F:5'-3' DNA helicase activity"/>
    <property type="evidence" value="ECO:0007669"/>
    <property type="project" value="TreeGrafter"/>
</dbReference>
<dbReference type="InterPro" id="IPR012337">
    <property type="entry name" value="RNaseH-like_sf"/>
</dbReference>
<dbReference type="InterPro" id="IPR011604">
    <property type="entry name" value="PDDEXK-like_dom_sf"/>
</dbReference>
<evidence type="ECO:0000256" key="3">
    <source>
        <dbReference type="ARBA" id="ARBA00022763"/>
    </source>
</evidence>
<comment type="caution">
    <text evidence="10">The sequence shown here is derived from an EMBL/GenBank/DDBJ whole genome shotgun (WGS) entry which is preliminary data.</text>
</comment>
<dbReference type="Pfam" id="PF13604">
    <property type="entry name" value="AAA_30"/>
    <property type="match status" value="1"/>
</dbReference>
<dbReference type="InterPro" id="IPR003593">
    <property type="entry name" value="AAA+_ATPase"/>
</dbReference>
<dbReference type="EMBL" id="JAWLVV010000062">
    <property type="protein sequence ID" value="MDV7295247.1"/>
    <property type="molecule type" value="Genomic_DNA"/>
</dbReference>
<dbReference type="InterPro" id="IPR047187">
    <property type="entry name" value="SF1_C_Upf1"/>
</dbReference>
<evidence type="ECO:0000313" key="10">
    <source>
        <dbReference type="EMBL" id="MDV7295247.1"/>
    </source>
</evidence>
<dbReference type="CDD" id="cd17934">
    <property type="entry name" value="DEXXQc_Upf1-like"/>
    <property type="match status" value="1"/>
</dbReference>
<dbReference type="SUPFAM" id="SSF53098">
    <property type="entry name" value="Ribonuclease H-like"/>
    <property type="match status" value="1"/>
</dbReference>
<dbReference type="GO" id="GO:0006281">
    <property type="term" value="P:DNA repair"/>
    <property type="evidence" value="ECO:0007669"/>
    <property type="project" value="UniProtKB-KW"/>
</dbReference>
<dbReference type="InterPro" id="IPR019993">
    <property type="entry name" value="RecB_nuclease_TM0106_put"/>
</dbReference>
<dbReference type="InterPro" id="IPR038726">
    <property type="entry name" value="PDDEXK_AddAB-type"/>
</dbReference>
<evidence type="ECO:0000259" key="9">
    <source>
        <dbReference type="SMART" id="SM00382"/>
    </source>
</evidence>
<proteinExistence type="predicted"/>
<sequence>MNVVEGKKMSGRLMTPSKVTAWLDCPHYLTLRGQVDAGVIEDPKPVFGSFARLLADKGLAHEQDCLEHYRGEGLSIVEIPQRNHREQFSDWVSRVGNPFPFDGNVDVVYQMPFVHDGIRGIADFVIRVRNSESGVTSYEPVDAKLTRTEAKPGHVLQLCFYADAIEALTGTPVQRMHIWLGSGELETLSVNEFRPYWHRLRTQLSAAIDAEPDASTVPQPCAHCPFCEFNAVCEDRWRAEDSLIYVAGIRQLEIAALLEAELPTLTQLAGASDPVEGMHANRLARLVGQAALQLQARTELHVSPPFSIVTPSDEPVWGRGLEELPAPDDGDVFLDFEGHPFWRADVGLFFLFGLLERNDSCDWTYRRWWAHDLAQEADAVGQLVGYLCQRRHNFPNMHVYHYNHTERSALARMAESHGIVESELNELVSTGAFVDLYRVILNGFQVGVESYGLKSVERLTEYERNHDIDKGAGAVVQYERYMAHDDAAELDGIAAYNEDDVRATLALRDWLVSHRPADMPFRDAVTEPEPGVPELNERVVRLREFGEGTLEFFLGDMLGYWWREWLAYIVPRMLKLQGEPADLLTDPEVITELASVELIERTGKRGKRITPLMRFSFPPQTLERFPRDGGQVILLDQDGNRLYSTIARLDRIGNEADLTWGEKLRELPATPVSVVLDDWVDAKPKALALQAFADDILDGIPSNRVTLALLNRELPRFAGPGPEGGHFSDDLDEMTRWVTQLDQSFVAIQGPPGAGKTHNAAHLIYALITTGRRVGITATSHTAITHLLEKVIAVFDERGKGTSLRAIQKPSAGAGVPAGVTLGSDNPACARTDFNLVAGTTWLFSSNAMAEEPVDVLVIDEAGQLSLADALAASRAAHNLILLGDPLQLPQVAQASHPRDSGRSVLEHVVGEGVTLAEDRGVFLSTTWRMHPDVCDFISEQIYEGRLTYHPNCARQTTTAGTGLRWIAASHDGNTTSSMEEADLIAAQLLQLIGTTWVDFDGAEKELMVTDFMVVAPYNDQVRTIRERLATEPRLVGVPVGTVDKFQGKEAAVVFFSMTTSTGDDVVRGIDFLFSRNRLNVAISRARCLAYLVCTEQLLNTRARTVADMRLLATLNAFVEHATRQVGISVG</sequence>
<keyword evidence="2" id="KW-0547">Nucleotide-binding</keyword>
<keyword evidence="6" id="KW-0269">Exonuclease</keyword>
<feature type="domain" description="AAA+ ATPase" evidence="9">
    <location>
        <begin position="742"/>
        <end position="995"/>
    </location>
</feature>
<evidence type="ECO:0000256" key="2">
    <source>
        <dbReference type="ARBA" id="ARBA00022741"/>
    </source>
</evidence>
<keyword evidence="1" id="KW-0540">Nuclease</keyword>
<dbReference type="PANTHER" id="PTHR43788:SF8">
    <property type="entry name" value="DNA-BINDING PROTEIN SMUBP-2"/>
    <property type="match status" value="1"/>
</dbReference>
<dbReference type="SUPFAM" id="SSF52540">
    <property type="entry name" value="P-loop containing nucleoside triphosphate hydrolases"/>
    <property type="match status" value="1"/>
</dbReference>
<dbReference type="GO" id="GO:0005524">
    <property type="term" value="F:ATP binding"/>
    <property type="evidence" value="ECO:0007669"/>
    <property type="project" value="UniProtKB-KW"/>
</dbReference>
<dbReference type="InterPro" id="IPR038720">
    <property type="entry name" value="YprB_RNase_H-like_dom"/>
</dbReference>
<reference evidence="10" key="1">
    <citation type="submission" date="2023-10" db="EMBL/GenBank/DDBJ databases">
        <title>Mycolicibacterium fortuitum clinical isolates causing pulmonary infections in humans.</title>
        <authorList>
            <person name="Mejia-Ponce P.M."/>
            <person name="Zenteno-Cuevas R."/>
            <person name="Licona-Cassani C."/>
        </authorList>
    </citation>
    <scope>NUCLEOTIDE SEQUENCE</scope>
    <source>
        <strain evidence="10">M8</strain>
    </source>
</reference>
<keyword evidence="5" id="KW-0347">Helicase</keyword>
<dbReference type="Pfam" id="PF13482">
    <property type="entry name" value="RNase_H_2"/>
    <property type="match status" value="1"/>
</dbReference>
<dbReference type="Pfam" id="PF12705">
    <property type="entry name" value="PDDEXK_1"/>
    <property type="match status" value="1"/>
</dbReference>
<dbReference type="GO" id="GO:0004527">
    <property type="term" value="F:exonuclease activity"/>
    <property type="evidence" value="ECO:0007669"/>
    <property type="project" value="UniProtKB-KW"/>
</dbReference>
<keyword evidence="3" id="KW-0227">DNA damage</keyword>
<evidence type="ECO:0000256" key="4">
    <source>
        <dbReference type="ARBA" id="ARBA00022801"/>
    </source>
</evidence>
<dbReference type="PANTHER" id="PTHR43788">
    <property type="entry name" value="DNA2/NAM7 HELICASE FAMILY MEMBER"/>
    <property type="match status" value="1"/>
</dbReference>
<evidence type="ECO:0000256" key="5">
    <source>
        <dbReference type="ARBA" id="ARBA00022806"/>
    </source>
</evidence>
<dbReference type="SMART" id="SM00382">
    <property type="entry name" value="AAA"/>
    <property type="match status" value="1"/>
</dbReference>
<dbReference type="InterPro" id="IPR050534">
    <property type="entry name" value="Coronavir_polyprotein_1ab"/>
</dbReference>
<dbReference type="NCBIfam" id="TIGR03491">
    <property type="entry name" value="TM0106 family RecB-like putative nuclease"/>
    <property type="match status" value="1"/>
</dbReference>
<dbReference type="RefSeq" id="WP_234790413.1">
    <property type="nucleotide sequence ID" value="NZ_CP107719.1"/>
</dbReference>
<organism evidence="10 11">
    <name type="scientific">Mycolicibacterium fortuitum</name>
    <name type="common">Mycobacterium fortuitum</name>
    <dbReference type="NCBI Taxonomy" id="1766"/>
    <lineage>
        <taxon>Bacteria</taxon>
        <taxon>Bacillati</taxon>
        <taxon>Actinomycetota</taxon>
        <taxon>Actinomycetes</taxon>
        <taxon>Mycobacteriales</taxon>
        <taxon>Mycobacteriaceae</taxon>
        <taxon>Mycolicibacterium</taxon>
    </lineage>
</organism>
<evidence type="ECO:0000256" key="6">
    <source>
        <dbReference type="ARBA" id="ARBA00022839"/>
    </source>
</evidence>
<dbReference type="Gene3D" id="3.90.320.10">
    <property type="match status" value="1"/>
</dbReference>
<evidence type="ECO:0000313" key="11">
    <source>
        <dbReference type="Proteomes" id="UP001186041"/>
    </source>
</evidence>
<dbReference type="AlphaFoldDB" id="A0AAE4VIG7"/>
<evidence type="ECO:0000256" key="8">
    <source>
        <dbReference type="ARBA" id="ARBA00023204"/>
    </source>
</evidence>
<evidence type="ECO:0000256" key="1">
    <source>
        <dbReference type="ARBA" id="ARBA00022722"/>
    </source>
</evidence>
<keyword evidence="8" id="KW-0234">DNA repair</keyword>
<dbReference type="Gene3D" id="3.40.50.300">
    <property type="entry name" value="P-loop containing nucleotide triphosphate hydrolases"/>
    <property type="match status" value="2"/>
</dbReference>
<accession>A0AAE4VIG7</accession>
<protein>
    <submittedName>
        <fullName evidence="10">TM0106 family RecB-like putative nuclease</fullName>
    </submittedName>
</protein>
<dbReference type="InterPro" id="IPR041679">
    <property type="entry name" value="DNA2/NAM7-like_C"/>
</dbReference>
<dbReference type="CDD" id="cd18808">
    <property type="entry name" value="SF1_C_Upf1"/>
    <property type="match status" value="1"/>
</dbReference>
<keyword evidence="4" id="KW-0378">Hydrolase</keyword>
<evidence type="ECO:0000256" key="7">
    <source>
        <dbReference type="ARBA" id="ARBA00022840"/>
    </source>
</evidence>
<gene>
    <name evidence="10" type="ORF">R4485_34375</name>
</gene>
<dbReference type="Proteomes" id="UP001186041">
    <property type="component" value="Unassembled WGS sequence"/>
</dbReference>
<dbReference type="Pfam" id="PF13087">
    <property type="entry name" value="AAA_12"/>
    <property type="match status" value="1"/>
</dbReference>
<name>A0AAE4VIG7_MYCFO</name>